<organism evidence="2 3">
    <name type="scientific">Croceibacterium salegens</name>
    <dbReference type="NCBI Taxonomy" id="1737568"/>
    <lineage>
        <taxon>Bacteria</taxon>
        <taxon>Pseudomonadati</taxon>
        <taxon>Pseudomonadota</taxon>
        <taxon>Alphaproteobacteria</taxon>
        <taxon>Sphingomonadales</taxon>
        <taxon>Erythrobacteraceae</taxon>
        <taxon>Croceibacterium</taxon>
    </lineage>
</organism>
<reference evidence="2 3" key="1">
    <citation type="submission" date="2019-12" db="EMBL/GenBank/DDBJ databases">
        <title>Genomic-based taxomic classification of the family Erythrobacteraceae.</title>
        <authorList>
            <person name="Xu L."/>
        </authorList>
    </citation>
    <scope>NUCLEOTIDE SEQUENCE [LARGE SCALE GENOMIC DNA]</scope>
    <source>
        <strain evidence="2 3">MCCC 1K01500</strain>
    </source>
</reference>
<feature type="chain" id="PRO_5026095580" description="Lipoprotein" evidence="1">
    <location>
        <begin position="20"/>
        <end position="133"/>
    </location>
</feature>
<comment type="caution">
    <text evidence="2">The sequence shown here is derived from an EMBL/GenBank/DDBJ whole genome shotgun (WGS) entry which is preliminary data.</text>
</comment>
<dbReference type="Proteomes" id="UP000433652">
    <property type="component" value="Unassembled WGS sequence"/>
</dbReference>
<proteinExistence type="predicted"/>
<protein>
    <recommendedName>
        <fullName evidence="4">Lipoprotein</fullName>
    </recommendedName>
</protein>
<gene>
    <name evidence="2" type="ORF">GRI89_04050</name>
</gene>
<keyword evidence="1" id="KW-0732">Signal</keyword>
<name>A0A6I4SS57_9SPHN</name>
<dbReference type="OrthoDB" id="163809at2"/>
<feature type="signal peptide" evidence="1">
    <location>
        <begin position="1"/>
        <end position="19"/>
    </location>
</feature>
<sequence length="133" mass="14076">MNKLIATAALAFASVSLGACETIPNAPIVEGTPAAEGTSVALLQPVRAGDVVVTPMKVVEDSRCPMNARCVWAGRLIVETRVDGAGWRDTANVTLGESYGTHGFVIALISGTPEKTTDHETQPGEYRFVYEGR</sequence>
<dbReference type="RefSeq" id="WP_159792450.1">
    <property type="nucleotide sequence ID" value="NZ_WTYM01000030.1"/>
</dbReference>
<evidence type="ECO:0000313" key="2">
    <source>
        <dbReference type="EMBL" id="MXO58713.1"/>
    </source>
</evidence>
<evidence type="ECO:0000313" key="3">
    <source>
        <dbReference type="Proteomes" id="UP000433652"/>
    </source>
</evidence>
<dbReference type="AlphaFoldDB" id="A0A6I4SS57"/>
<dbReference type="PROSITE" id="PS51257">
    <property type="entry name" value="PROKAR_LIPOPROTEIN"/>
    <property type="match status" value="1"/>
</dbReference>
<accession>A0A6I4SS57</accession>
<evidence type="ECO:0008006" key="4">
    <source>
        <dbReference type="Google" id="ProtNLM"/>
    </source>
</evidence>
<dbReference type="EMBL" id="WTYM01000030">
    <property type="protein sequence ID" value="MXO58713.1"/>
    <property type="molecule type" value="Genomic_DNA"/>
</dbReference>
<keyword evidence="3" id="KW-1185">Reference proteome</keyword>
<evidence type="ECO:0000256" key="1">
    <source>
        <dbReference type="SAM" id="SignalP"/>
    </source>
</evidence>